<evidence type="ECO:0000256" key="1">
    <source>
        <dbReference type="SAM" id="SignalP"/>
    </source>
</evidence>
<keyword evidence="1" id="KW-0732">Signal</keyword>
<reference evidence="2 3" key="1">
    <citation type="submission" date="2023-12" db="EMBL/GenBank/DDBJ databases">
        <title>A. evansii MAY27, complete genome.</title>
        <authorList>
            <person name="Wang Y."/>
        </authorList>
    </citation>
    <scope>NUCLEOTIDE SEQUENCE [LARGE SCALE GENOMIC DNA]</scope>
    <source>
        <strain evidence="2 3">MAY27</strain>
    </source>
</reference>
<accession>A0ABZ1AFL1</accession>
<evidence type="ECO:0000313" key="2">
    <source>
        <dbReference type="EMBL" id="WRL44655.1"/>
    </source>
</evidence>
<proteinExistence type="predicted"/>
<dbReference type="Proteomes" id="UP001626593">
    <property type="component" value="Chromosome"/>
</dbReference>
<dbReference type="RefSeq" id="WP_407277989.1">
    <property type="nucleotide sequence ID" value="NZ_CP141259.1"/>
</dbReference>
<dbReference type="EMBL" id="CP141259">
    <property type="protein sequence ID" value="WRL44655.1"/>
    <property type="molecule type" value="Genomic_DNA"/>
</dbReference>
<gene>
    <name evidence="2" type="ORF">U5817_15730</name>
</gene>
<feature type="chain" id="PRO_5046645412" evidence="1">
    <location>
        <begin position="23"/>
        <end position="166"/>
    </location>
</feature>
<feature type="signal peptide" evidence="1">
    <location>
        <begin position="1"/>
        <end position="22"/>
    </location>
</feature>
<name>A0ABZ1AFL1_AROEV</name>
<keyword evidence="3" id="KW-1185">Reference proteome</keyword>
<sequence>MRPNLVVPAVATALALASNVVAATSGSAAFVPAYLAPITAEAARNWRPDERVRSGIDDMRAAIDANASPRTQAAMDAVRLAELGHTLELRVAAMIACCTKDGVASRHLHMLLVEMADGIALMQRAAHADARRMGLLKVVQALNLYGTMFAHPGWRALDETLEVSAR</sequence>
<evidence type="ECO:0000313" key="3">
    <source>
        <dbReference type="Proteomes" id="UP001626593"/>
    </source>
</evidence>
<protein>
    <submittedName>
        <fullName evidence="2">Uncharacterized protein</fullName>
    </submittedName>
</protein>
<organism evidence="2 3">
    <name type="scientific">Aromatoleum evansii</name>
    <name type="common">Azoarcus evansii</name>
    <dbReference type="NCBI Taxonomy" id="59406"/>
    <lineage>
        <taxon>Bacteria</taxon>
        <taxon>Pseudomonadati</taxon>
        <taxon>Pseudomonadota</taxon>
        <taxon>Betaproteobacteria</taxon>
        <taxon>Rhodocyclales</taxon>
        <taxon>Rhodocyclaceae</taxon>
        <taxon>Aromatoleum</taxon>
    </lineage>
</organism>